<keyword evidence="2" id="KW-0732">Signal</keyword>
<reference evidence="3" key="1">
    <citation type="submission" date="2023-01" db="EMBL/GenBank/DDBJ databases">
        <title>Colletotrichum chrysophilum M932 genome sequence.</title>
        <authorList>
            <person name="Baroncelli R."/>
        </authorList>
    </citation>
    <scope>NUCLEOTIDE SEQUENCE</scope>
    <source>
        <strain evidence="3">M932</strain>
    </source>
</reference>
<keyword evidence="4" id="KW-1185">Reference proteome</keyword>
<feature type="chain" id="PRO_5042079946" evidence="2">
    <location>
        <begin position="19"/>
        <end position="252"/>
    </location>
</feature>
<protein>
    <submittedName>
        <fullName evidence="3">Uncharacterized protein</fullName>
    </submittedName>
</protein>
<feature type="region of interest" description="Disordered" evidence="1">
    <location>
        <begin position="131"/>
        <end position="163"/>
    </location>
</feature>
<accession>A0AAD9AQV1</accession>
<gene>
    <name evidence="3" type="ORF">CCHR01_05465</name>
</gene>
<feature type="signal peptide" evidence="2">
    <location>
        <begin position="1"/>
        <end position="18"/>
    </location>
</feature>
<proteinExistence type="predicted"/>
<dbReference type="EMBL" id="JAQOWY010000087">
    <property type="protein sequence ID" value="KAK1851870.1"/>
    <property type="molecule type" value="Genomic_DNA"/>
</dbReference>
<dbReference type="AlphaFoldDB" id="A0AAD9AQV1"/>
<feature type="compositionally biased region" description="Low complexity" evidence="1">
    <location>
        <begin position="136"/>
        <end position="146"/>
    </location>
</feature>
<dbReference type="Proteomes" id="UP001243330">
    <property type="component" value="Unassembled WGS sequence"/>
</dbReference>
<comment type="caution">
    <text evidence="3">The sequence shown here is derived from an EMBL/GenBank/DDBJ whole genome shotgun (WGS) entry which is preliminary data.</text>
</comment>
<evidence type="ECO:0000313" key="4">
    <source>
        <dbReference type="Proteomes" id="UP001243330"/>
    </source>
</evidence>
<evidence type="ECO:0000313" key="3">
    <source>
        <dbReference type="EMBL" id="KAK1851870.1"/>
    </source>
</evidence>
<name>A0AAD9AQV1_9PEZI</name>
<sequence>MLDAWFGVCCMLLNLSGRAPVSLCSPRGTLPYPADSHFDPSLSSLDVAMFDLENLLAIVTLEPLLAKRFFASLSWSCHRSRIHETWQTSRRIGRQGRISICGGLAPLSTAASCGAVMALGLFYRRREPWATTQAVPQRQGRPGGAPRRPRHRTSTMEAAQRHTDPEVPICGVPLRHRPGHRGHCIPADVVKMHHCQTGARRGEARKPLEIADATSPGDYQLNQRVSVGTSGQRHSLALIASHCSRLKAKWAT</sequence>
<evidence type="ECO:0000256" key="2">
    <source>
        <dbReference type="SAM" id="SignalP"/>
    </source>
</evidence>
<organism evidence="3 4">
    <name type="scientific">Colletotrichum chrysophilum</name>
    <dbReference type="NCBI Taxonomy" id="1836956"/>
    <lineage>
        <taxon>Eukaryota</taxon>
        <taxon>Fungi</taxon>
        <taxon>Dikarya</taxon>
        <taxon>Ascomycota</taxon>
        <taxon>Pezizomycotina</taxon>
        <taxon>Sordariomycetes</taxon>
        <taxon>Hypocreomycetidae</taxon>
        <taxon>Glomerellales</taxon>
        <taxon>Glomerellaceae</taxon>
        <taxon>Colletotrichum</taxon>
        <taxon>Colletotrichum gloeosporioides species complex</taxon>
    </lineage>
</organism>
<evidence type="ECO:0000256" key="1">
    <source>
        <dbReference type="SAM" id="MobiDB-lite"/>
    </source>
</evidence>